<protein>
    <submittedName>
        <fullName evidence="1">Uncharacterized protein</fullName>
    </submittedName>
</protein>
<gene>
    <name evidence="1" type="ORF">VP01_2405g1</name>
</gene>
<comment type="caution">
    <text evidence="1">The sequence shown here is derived from an EMBL/GenBank/DDBJ whole genome shotgun (WGS) entry which is preliminary data.</text>
</comment>
<dbReference type="AlphaFoldDB" id="A0A0L6V6U0"/>
<sequence>MKYFHRVAKKEASHKWRALGGNEDSDDNDKEDLDAVDWEQINTHMNKIYAKNLTLIKYNRHLPEVQEWARALVSLIMSMSGYQMDRKDGVSPTSPPSSLHHISLKGAKKVRIEAESVNSTSTPDFKKLGPSVTSLTQDQLALIAEPVSYPPNKSHIGGYINFLGIRNKENVLNKLIANGFHSHKLLKSAGLLHTNVSALGLTLGVVTVLFDNVHKYEHHLANQV</sequence>
<evidence type="ECO:0000313" key="2">
    <source>
        <dbReference type="Proteomes" id="UP000037035"/>
    </source>
</evidence>
<evidence type="ECO:0000313" key="1">
    <source>
        <dbReference type="EMBL" id="KNZ56424.1"/>
    </source>
</evidence>
<accession>A0A0L6V6U0</accession>
<reference evidence="1 2" key="1">
    <citation type="submission" date="2015-08" db="EMBL/GenBank/DDBJ databases">
        <title>Next Generation Sequencing and Analysis of the Genome of Puccinia sorghi L Schw, the Causal Agent of Maize Common Rust.</title>
        <authorList>
            <person name="Rochi L."/>
            <person name="Burguener G."/>
            <person name="Darino M."/>
            <person name="Turjanski A."/>
            <person name="Kreff E."/>
            <person name="Dieguez M.J."/>
            <person name="Sacco F."/>
        </authorList>
    </citation>
    <scope>NUCLEOTIDE SEQUENCE [LARGE SCALE GENOMIC DNA]</scope>
    <source>
        <strain evidence="1 2">RO10H11247</strain>
    </source>
</reference>
<dbReference type="Proteomes" id="UP000037035">
    <property type="component" value="Unassembled WGS sequence"/>
</dbReference>
<organism evidence="1 2">
    <name type="scientific">Puccinia sorghi</name>
    <dbReference type="NCBI Taxonomy" id="27349"/>
    <lineage>
        <taxon>Eukaryota</taxon>
        <taxon>Fungi</taxon>
        <taxon>Dikarya</taxon>
        <taxon>Basidiomycota</taxon>
        <taxon>Pucciniomycotina</taxon>
        <taxon>Pucciniomycetes</taxon>
        <taxon>Pucciniales</taxon>
        <taxon>Pucciniaceae</taxon>
        <taxon>Puccinia</taxon>
    </lineage>
</organism>
<name>A0A0L6V6U0_9BASI</name>
<dbReference type="EMBL" id="LAVV01007287">
    <property type="protein sequence ID" value="KNZ56424.1"/>
    <property type="molecule type" value="Genomic_DNA"/>
</dbReference>
<dbReference type="OrthoDB" id="2507298at2759"/>
<dbReference type="VEuPathDB" id="FungiDB:VP01_2405g1"/>
<proteinExistence type="predicted"/>
<keyword evidence="2" id="KW-1185">Reference proteome</keyword>